<dbReference type="Pfam" id="PF00781">
    <property type="entry name" value="DAGK_cat"/>
    <property type="match status" value="1"/>
</dbReference>
<feature type="domain" description="DAGKc" evidence="1">
    <location>
        <begin position="77"/>
        <end position="209"/>
    </location>
</feature>
<keyword evidence="3" id="KW-1185">Reference proteome</keyword>
<comment type="caution">
    <text evidence="2">The sequence shown here is derived from an EMBL/GenBank/DDBJ whole genome shotgun (WGS) entry which is preliminary data.</text>
</comment>
<dbReference type="PROSITE" id="PS50146">
    <property type="entry name" value="DAGK"/>
    <property type="match status" value="1"/>
</dbReference>
<reference evidence="2 3" key="1">
    <citation type="submission" date="2019-06" db="EMBL/GenBank/DDBJ databases">
        <title>Whole genome sequence for Cellvibrionaceae sp. R142.</title>
        <authorList>
            <person name="Wang G."/>
        </authorList>
    </citation>
    <scope>NUCLEOTIDE SEQUENCE [LARGE SCALE GENOMIC DNA]</scope>
    <source>
        <strain evidence="2 3">R142</strain>
    </source>
</reference>
<protein>
    <recommendedName>
        <fullName evidence="1">DAGKc domain-containing protein</fullName>
    </recommendedName>
</protein>
<gene>
    <name evidence="2" type="ORF">FKG94_12375</name>
</gene>
<dbReference type="GO" id="GO:0016301">
    <property type="term" value="F:kinase activity"/>
    <property type="evidence" value="ECO:0007669"/>
    <property type="project" value="InterPro"/>
</dbReference>
<dbReference type="InterPro" id="IPR016064">
    <property type="entry name" value="NAD/diacylglycerol_kinase_sf"/>
</dbReference>
<accession>A0A545TNR9</accession>
<dbReference type="EMBL" id="VHSG01000012">
    <property type="protein sequence ID" value="TQV78811.1"/>
    <property type="molecule type" value="Genomic_DNA"/>
</dbReference>
<evidence type="ECO:0000313" key="2">
    <source>
        <dbReference type="EMBL" id="TQV78811.1"/>
    </source>
</evidence>
<dbReference type="OrthoDB" id="142078at2"/>
<evidence type="ECO:0000313" key="3">
    <source>
        <dbReference type="Proteomes" id="UP000319732"/>
    </source>
</evidence>
<dbReference type="Gene3D" id="2.60.200.40">
    <property type="match status" value="1"/>
</dbReference>
<dbReference type="Gene3D" id="3.40.50.10330">
    <property type="entry name" value="Probable inorganic polyphosphate/atp-NAD kinase, domain 1"/>
    <property type="match status" value="1"/>
</dbReference>
<dbReference type="SMART" id="SM00046">
    <property type="entry name" value="DAGKc"/>
    <property type="match status" value="1"/>
</dbReference>
<sequence length="377" mass="42486">MIGIIRDFSVRLLIYSARSVFVNGNRCFQVLQDRAPVGWYRKCLLKASARKAIGSLNSCYWQGCYLYRKRTRGVQLVRQPPLILFSNSASGSAQGDRLLALWRELVPSYRRSETFILEPEAEFDALLTRALLYCERCNGVLVVAGGDGTISSVINKIAGRSITMAVVPQGTFNFFARNYNIPLEPDAALRFVLSAEPVTLPLACLNDRSFVVSVGLGLYPKVIAARESHQQVAGRSGFSAIVSGVWTLLRERHISRAKLHYNGNTQRLATPLLMVIHNRRQLEQLDSRFQGDPQRLAVLRVHPVSFGAMLRLLANGLLGRLLDEENIDCFNTDELRVEIRRRRVQVALDGELIKMRLPLRFHIRRHGVRCLLNGDTS</sequence>
<dbReference type="InterPro" id="IPR001206">
    <property type="entry name" value="Diacylglycerol_kinase_cat_dom"/>
</dbReference>
<dbReference type="AlphaFoldDB" id="A0A545TNR9"/>
<proteinExistence type="predicted"/>
<name>A0A545TNR9_9GAMM</name>
<evidence type="ECO:0000259" key="1">
    <source>
        <dbReference type="PROSITE" id="PS50146"/>
    </source>
</evidence>
<dbReference type="InterPro" id="IPR017438">
    <property type="entry name" value="ATP-NAD_kinase_N"/>
</dbReference>
<dbReference type="SUPFAM" id="SSF111331">
    <property type="entry name" value="NAD kinase/diacylglycerol kinase-like"/>
    <property type="match status" value="1"/>
</dbReference>
<organism evidence="2 3">
    <name type="scientific">Exilibacterium tricleocarpae</name>
    <dbReference type="NCBI Taxonomy" id="2591008"/>
    <lineage>
        <taxon>Bacteria</taxon>
        <taxon>Pseudomonadati</taxon>
        <taxon>Pseudomonadota</taxon>
        <taxon>Gammaproteobacteria</taxon>
        <taxon>Cellvibrionales</taxon>
        <taxon>Cellvibrionaceae</taxon>
        <taxon>Exilibacterium</taxon>
    </lineage>
</organism>
<dbReference type="Proteomes" id="UP000319732">
    <property type="component" value="Unassembled WGS sequence"/>
</dbReference>